<feature type="signal peptide" evidence="3">
    <location>
        <begin position="1"/>
        <end position="23"/>
    </location>
</feature>
<dbReference type="OrthoDB" id="9782766at2"/>
<dbReference type="InterPro" id="IPR042001">
    <property type="entry name" value="Sortase_F"/>
</dbReference>
<sequence>MKKTIIYLLLICSLFAITTTVFADPVCTAADYCSSSISVKEQTSPVYFTGDFTWLISADTLFPVEVKYTDGVEEITDPSPKISYACSIDGTAFVGCNSEVFSQVGTYKLRVTAVQNDQLFYNESYADVLLTIIDSEGIEVQEPQSEGFQVIYHDTLSDSGSVPVDQKLYQAGEECIILGNLGLNAENQPDPLVRSGFLFDSWNTSADLDGDSYTFGQLIPVQANLDLYPQWISVDIPLESKTLELSPEFFAPIEQLSMDASLTTATEDQPLVAKQWPGEPPFGGFATPPDFASPSDIEWYRVPNCREGDQCYPPRQERPRDPDQPDRFPNPKLPCTGFSTKNMTLLREQPASMAYDTLGISIDVPVLDVTANLVIVPEDEDSWAVDWLGDQAGLLQGSALPGEGTSFIAAHNHLNNLEAGPFLFLMDLEENDRIFVRNASGDLIEYGVYANELFEPDDFAAVQKKATEVENGLVLITCENESADGGYLNRRVVFARPL</sequence>
<proteinExistence type="predicted"/>
<evidence type="ECO:0000256" key="1">
    <source>
        <dbReference type="ARBA" id="ARBA00022801"/>
    </source>
</evidence>
<dbReference type="InterPro" id="IPR042229">
    <property type="entry name" value="Listeria/Bacterioides_rpt_sf"/>
</dbReference>
<dbReference type="InterPro" id="IPR023365">
    <property type="entry name" value="Sortase_dom-sf"/>
</dbReference>
<keyword evidence="5" id="KW-1185">Reference proteome</keyword>
<dbReference type="SUPFAM" id="SSF63817">
    <property type="entry name" value="Sortase"/>
    <property type="match status" value="1"/>
</dbReference>
<organism evidence="4">
    <name type="scientific">Flexilinea flocculi</name>
    <dbReference type="NCBI Taxonomy" id="1678840"/>
    <lineage>
        <taxon>Bacteria</taxon>
        <taxon>Bacillati</taxon>
        <taxon>Chloroflexota</taxon>
        <taxon>Anaerolineae</taxon>
        <taxon>Anaerolineales</taxon>
        <taxon>Anaerolineaceae</taxon>
        <taxon>Flexilinea</taxon>
    </lineage>
</organism>
<dbReference type="GO" id="GO:0016787">
    <property type="term" value="F:hydrolase activity"/>
    <property type="evidence" value="ECO:0007669"/>
    <property type="project" value="UniProtKB-KW"/>
</dbReference>
<dbReference type="Proteomes" id="UP000053370">
    <property type="component" value="Unassembled WGS sequence"/>
</dbReference>
<evidence type="ECO:0000313" key="5">
    <source>
        <dbReference type="Proteomes" id="UP000053370"/>
    </source>
</evidence>
<accession>A0A0K8PBJ8</accession>
<dbReference type="InterPro" id="IPR005754">
    <property type="entry name" value="Sortase"/>
</dbReference>
<dbReference type="CDD" id="cd05829">
    <property type="entry name" value="Sortase_F"/>
    <property type="match status" value="1"/>
</dbReference>
<feature type="region of interest" description="Disordered" evidence="2">
    <location>
        <begin position="308"/>
        <end position="334"/>
    </location>
</feature>
<evidence type="ECO:0000313" key="4">
    <source>
        <dbReference type="EMBL" id="GAP40037.1"/>
    </source>
</evidence>
<dbReference type="STRING" id="1678840.ATC1_12577"/>
<evidence type="ECO:0000256" key="3">
    <source>
        <dbReference type="SAM" id="SignalP"/>
    </source>
</evidence>
<gene>
    <name evidence="4" type="ORF">ATC1_12577</name>
</gene>
<reference evidence="4" key="1">
    <citation type="journal article" date="2015" name="Genome Announc.">
        <title>Draft Genome Sequence of Anaerolineae Strain TC1, a Novel Isolate from a Methanogenic Wastewater Treatment System.</title>
        <authorList>
            <person name="Matsuura N."/>
            <person name="Tourlousse D.M."/>
            <person name="Sun L."/>
            <person name="Toyonaga M."/>
            <person name="Kuroda K."/>
            <person name="Ohashi A."/>
            <person name="Cruz R."/>
            <person name="Yamaguchi T."/>
            <person name="Sekiguchi Y."/>
        </authorList>
    </citation>
    <scope>NUCLEOTIDE SEQUENCE [LARGE SCALE GENOMIC DNA]</scope>
    <source>
        <strain evidence="4">TC1</strain>
    </source>
</reference>
<keyword evidence="3" id="KW-0732">Signal</keyword>
<protein>
    <submittedName>
        <fullName evidence="4">Sortase family</fullName>
    </submittedName>
</protein>
<keyword evidence="1" id="KW-0378">Hydrolase</keyword>
<dbReference type="EMBL" id="DF968180">
    <property type="protein sequence ID" value="GAP40037.1"/>
    <property type="molecule type" value="Genomic_DNA"/>
</dbReference>
<dbReference type="Gene3D" id="2.60.40.4270">
    <property type="entry name" value="Listeria-Bacteroides repeat domain"/>
    <property type="match status" value="1"/>
</dbReference>
<dbReference type="AlphaFoldDB" id="A0A0K8PBJ8"/>
<feature type="compositionally biased region" description="Basic and acidic residues" evidence="2">
    <location>
        <begin position="308"/>
        <end position="326"/>
    </location>
</feature>
<feature type="chain" id="PRO_5005513909" evidence="3">
    <location>
        <begin position="24"/>
        <end position="498"/>
    </location>
</feature>
<dbReference type="Gene3D" id="2.40.260.10">
    <property type="entry name" value="Sortase"/>
    <property type="match status" value="1"/>
</dbReference>
<dbReference type="Pfam" id="PF04203">
    <property type="entry name" value="Sortase"/>
    <property type="match status" value="1"/>
</dbReference>
<dbReference type="RefSeq" id="WP_062278950.1">
    <property type="nucleotide sequence ID" value="NZ_DF968180.1"/>
</dbReference>
<evidence type="ECO:0000256" key="2">
    <source>
        <dbReference type="SAM" id="MobiDB-lite"/>
    </source>
</evidence>
<name>A0A0K8PBJ8_9CHLR</name>